<dbReference type="InterPro" id="IPR058620">
    <property type="entry name" value="YtrI_C"/>
</dbReference>
<keyword evidence="2" id="KW-0472">Membrane</keyword>
<feature type="transmembrane region" description="Helical" evidence="2">
    <location>
        <begin position="12"/>
        <end position="34"/>
    </location>
</feature>
<protein>
    <submittedName>
        <fullName evidence="4">Sporulation membrane protein YtrI</fullName>
    </submittedName>
</protein>
<evidence type="ECO:0000256" key="2">
    <source>
        <dbReference type="SAM" id="Phobius"/>
    </source>
</evidence>
<dbReference type="Proteomes" id="UP000789833">
    <property type="component" value="Unassembled WGS sequence"/>
</dbReference>
<dbReference type="EMBL" id="CAKJTJ010000001">
    <property type="protein sequence ID" value="CAG9619619.1"/>
    <property type="molecule type" value="Genomic_DNA"/>
</dbReference>
<feature type="coiled-coil region" evidence="1">
    <location>
        <begin position="38"/>
        <end position="79"/>
    </location>
</feature>
<keyword evidence="1" id="KW-0175">Coiled coil</keyword>
<comment type="caution">
    <text evidence="4">The sequence shown here is derived from an EMBL/GenBank/DDBJ whole genome shotgun (WGS) entry which is preliminary data.</text>
</comment>
<organism evidence="4 5">
    <name type="scientific">Sutcliffiella rhizosphaerae</name>
    <dbReference type="NCBI Taxonomy" id="2880967"/>
    <lineage>
        <taxon>Bacteria</taxon>
        <taxon>Bacillati</taxon>
        <taxon>Bacillota</taxon>
        <taxon>Bacilli</taxon>
        <taxon>Bacillales</taxon>
        <taxon>Bacillaceae</taxon>
        <taxon>Sutcliffiella</taxon>
    </lineage>
</organism>
<accession>A0ABN8A3P5</accession>
<evidence type="ECO:0000313" key="4">
    <source>
        <dbReference type="EMBL" id="CAG9619619.1"/>
    </source>
</evidence>
<keyword evidence="2" id="KW-1133">Transmembrane helix</keyword>
<gene>
    <name evidence="4" type="primary">ytrI</name>
    <name evidence="4" type="ORF">BACCIP111883_00387</name>
</gene>
<reference evidence="4 5" key="1">
    <citation type="submission" date="2021-10" db="EMBL/GenBank/DDBJ databases">
        <authorList>
            <person name="Criscuolo A."/>
        </authorList>
    </citation>
    <scope>NUCLEOTIDE SEQUENCE [LARGE SCALE GENOMIC DNA]</scope>
    <source>
        <strain evidence="5">CIP 111883</strain>
    </source>
</reference>
<evidence type="ECO:0000259" key="3">
    <source>
        <dbReference type="Pfam" id="PF26347"/>
    </source>
</evidence>
<proteinExistence type="predicted"/>
<sequence>MRVPPYNRDPGWQRFFSGTVIGAILGWLIFIWMYGTSVDIYVSELSEYKDTVKKLEERIDILTEDNDKLNEEKDQLEIEDFKITIINHEKYMLNSFSSSSIIARITEDLNHLVSKDLANIKENRELLIKMIENKRYALDDKEYYFEVNFLYIDTTIEIDLLIVKVE</sequence>
<feature type="domain" description="Sporulation membrane protein YtrI C-terminal" evidence="3">
    <location>
        <begin position="80"/>
        <end position="161"/>
    </location>
</feature>
<evidence type="ECO:0000256" key="1">
    <source>
        <dbReference type="SAM" id="Coils"/>
    </source>
</evidence>
<dbReference type="NCBIfam" id="NF041479">
    <property type="entry name" value="spor_membprot_YtrI"/>
    <property type="match status" value="1"/>
</dbReference>
<dbReference type="RefSeq" id="WP_230499541.1">
    <property type="nucleotide sequence ID" value="NZ_CAKJTJ010000001.1"/>
</dbReference>
<keyword evidence="5" id="KW-1185">Reference proteome</keyword>
<dbReference type="Pfam" id="PF26347">
    <property type="entry name" value="YtrI_sporulation"/>
    <property type="match status" value="1"/>
</dbReference>
<keyword evidence="2" id="KW-0812">Transmembrane</keyword>
<dbReference type="InterPro" id="IPR048198">
    <property type="entry name" value="YtrI"/>
</dbReference>
<name>A0ABN8A3P5_9BACI</name>
<evidence type="ECO:0000313" key="5">
    <source>
        <dbReference type="Proteomes" id="UP000789833"/>
    </source>
</evidence>